<protein>
    <recommendedName>
        <fullName evidence="3">Peptidase S9 prolyl oligopeptidase catalytic domain-containing protein</fullName>
    </recommendedName>
</protein>
<keyword evidence="5" id="KW-1185">Reference proteome</keyword>
<dbReference type="SUPFAM" id="SSF53474">
    <property type="entry name" value="alpha/beta-Hydrolases"/>
    <property type="match status" value="1"/>
</dbReference>
<reference evidence="4 5" key="1">
    <citation type="journal article" date="2015" name="Environ. Microbiol.">
        <title>Metagenome sequence of Elaphomyces granulatus from sporocarp tissue reveals Ascomycota ectomycorrhizal fingerprints of genome expansion and a Proteobacteria-rich microbiome.</title>
        <authorList>
            <person name="Quandt C.A."/>
            <person name="Kohler A."/>
            <person name="Hesse C.N."/>
            <person name="Sharpton T.J."/>
            <person name="Martin F."/>
            <person name="Spatafora J.W."/>
        </authorList>
    </citation>
    <scope>NUCLEOTIDE SEQUENCE [LARGE SCALE GENOMIC DNA]</scope>
    <source>
        <strain evidence="4 5">OSC145934</strain>
    </source>
</reference>
<accession>A0A232M468</accession>
<dbReference type="GO" id="GO:0006508">
    <property type="term" value="P:proteolysis"/>
    <property type="evidence" value="ECO:0007669"/>
    <property type="project" value="InterPro"/>
</dbReference>
<feature type="signal peptide" evidence="2">
    <location>
        <begin position="1"/>
        <end position="18"/>
    </location>
</feature>
<name>A0A232M468_9EURO</name>
<gene>
    <name evidence="4" type="ORF">Egran_01027</name>
</gene>
<evidence type="ECO:0000313" key="4">
    <source>
        <dbReference type="EMBL" id="OXV11211.1"/>
    </source>
</evidence>
<dbReference type="InterPro" id="IPR029058">
    <property type="entry name" value="AB_hydrolase_fold"/>
</dbReference>
<organism evidence="4 5">
    <name type="scientific">Elaphomyces granulatus</name>
    <dbReference type="NCBI Taxonomy" id="519963"/>
    <lineage>
        <taxon>Eukaryota</taxon>
        <taxon>Fungi</taxon>
        <taxon>Dikarya</taxon>
        <taxon>Ascomycota</taxon>
        <taxon>Pezizomycotina</taxon>
        <taxon>Eurotiomycetes</taxon>
        <taxon>Eurotiomycetidae</taxon>
        <taxon>Eurotiales</taxon>
        <taxon>Elaphomycetaceae</taxon>
        <taxon>Elaphomyces</taxon>
    </lineage>
</organism>
<evidence type="ECO:0000313" key="5">
    <source>
        <dbReference type="Proteomes" id="UP000243515"/>
    </source>
</evidence>
<comment type="caution">
    <text evidence="4">The sequence shown here is derived from an EMBL/GenBank/DDBJ whole genome shotgun (WGS) entry which is preliminary data.</text>
</comment>
<sequence length="934" mass="103625">MICNSIFLFLSVPLVSHCCSSRTCNPHNRPLEQHLDQSPQLPLGPECEKHLAFSQVWELLGPFQSGTRGDITEATWGADPLEKCGGFSNLQYDPGASFKSALIAGGHVKWSRVRAEALRASDGIRSVSASLKVSFPEIDWAFLQSIYGWSILQYQAWARGYLIVSGSERKTIELFTDGLLELRVNGVLFFGGDFYSYRRAPILLTLHPGSHTIDVRLIRDVRAMGAIGEPIIEVLIEARACQEQLHIDVNSLIISEIVDGRLGSSLASINVQNNMERPVEIMWIKSLELHHEVVIKTKPLRLAPYQIRPLIFDVMLGQRSAFNFSVEIAYKTEDGNESMMTPPFGIGLTEKSMLDAQKLTFLHPAGVVSYAIIRPPIASRCSTPSGGAPVLLSLHGAGLEADSKLVREMLNAAYGICAWIVFPTGGTPWSGDDWHTWGVADVRAAITAIPSWIDRVGWMGPGVRLNEWIITGHSNGGQGAWFLSTHYPDQVLAVAPVSGYSSIENYVPYTLWRDCEPLLSSILHLSRSSFKHELLLENLLGVPVMQQHGSNDDNVPTYHSRLMHQLMGFTGWPSEYHELPGRGHWFEGVMTTPNLLRFYNETSAGRRPPLLPLEFSVVIPNSGDMGSKFGIAVDQLQSPDQYGHIKVTRGLQDGIWHLRMRNIHRFHLSFEALQVDIPVALILDDMQQPLSVHLAQSESTWYVKKRLGGWTVSHDVEWRQIGERHGRQLGTLDAILRSSGPFTIRICSSGVERIASQIGRNLFQYFAADSEIVYGCNDSLGRSVTTDGHRFTGGNIITVALGDEMPSSVHVEFPVFAGDGRLRLSKVSTENIPISLHQDYDYHYEDRLGAIFLRPLHDEGLELMVWGVDLAGLEQVARLVPSLTGVGQPDFVVMSAKCGWMGHAGVYAAGFFDYSWQISEGSYIGGAMLKMMSI</sequence>
<dbReference type="GO" id="GO:0008236">
    <property type="term" value="F:serine-type peptidase activity"/>
    <property type="evidence" value="ECO:0007669"/>
    <property type="project" value="InterPro"/>
</dbReference>
<dbReference type="AlphaFoldDB" id="A0A232M468"/>
<keyword evidence="1 2" id="KW-0732">Signal</keyword>
<dbReference type="PANTHER" id="PTHR43037">
    <property type="entry name" value="UNNAMED PRODUCT-RELATED"/>
    <property type="match status" value="1"/>
</dbReference>
<dbReference type="OrthoDB" id="449091at2759"/>
<evidence type="ECO:0000256" key="2">
    <source>
        <dbReference type="SAM" id="SignalP"/>
    </source>
</evidence>
<feature type="domain" description="Peptidase S9 prolyl oligopeptidase catalytic" evidence="3">
    <location>
        <begin position="426"/>
        <end position="587"/>
    </location>
</feature>
<evidence type="ECO:0000256" key="1">
    <source>
        <dbReference type="ARBA" id="ARBA00022729"/>
    </source>
</evidence>
<feature type="chain" id="PRO_5012850603" description="Peptidase S9 prolyl oligopeptidase catalytic domain-containing protein" evidence="2">
    <location>
        <begin position="19"/>
        <end position="934"/>
    </location>
</feature>
<dbReference type="InterPro" id="IPR050955">
    <property type="entry name" value="Plant_Biomass_Hydrol_Est"/>
</dbReference>
<dbReference type="EMBL" id="NPHW01002562">
    <property type="protein sequence ID" value="OXV11211.1"/>
    <property type="molecule type" value="Genomic_DNA"/>
</dbReference>
<dbReference type="InterPro" id="IPR001375">
    <property type="entry name" value="Peptidase_S9_cat"/>
</dbReference>
<proteinExistence type="predicted"/>
<dbReference type="Proteomes" id="UP000243515">
    <property type="component" value="Unassembled WGS sequence"/>
</dbReference>
<evidence type="ECO:0000259" key="3">
    <source>
        <dbReference type="Pfam" id="PF00326"/>
    </source>
</evidence>
<dbReference type="PANTHER" id="PTHR43037:SF4">
    <property type="entry name" value="PEPTIDASE S9 PROLYL OLIGOPEPTIDASE CATALYTIC DOMAIN-CONTAINING PROTEIN"/>
    <property type="match status" value="1"/>
</dbReference>
<dbReference type="Gene3D" id="3.40.50.1820">
    <property type="entry name" value="alpha/beta hydrolase"/>
    <property type="match status" value="1"/>
</dbReference>
<dbReference type="Pfam" id="PF00326">
    <property type="entry name" value="Peptidase_S9"/>
    <property type="match status" value="1"/>
</dbReference>